<comment type="caution">
    <text evidence="3">The sequence shown here is derived from an EMBL/GenBank/DDBJ whole genome shotgun (WGS) entry which is preliminary data.</text>
</comment>
<reference evidence="3 4" key="1">
    <citation type="submission" date="2019-11" db="EMBL/GenBank/DDBJ databases">
        <title>Description of Pedobacter sp. LMG 31462T.</title>
        <authorList>
            <person name="Carlier A."/>
            <person name="Qi S."/>
            <person name="Vandamme P."/>
        </authorList>
    </citation>
    <scope>NUCLEOTIDE SEQUENCE [LARGE SCALE GENOMIC DNA]</scope>
    <source>
        <strain evidence="3 4">LMG 31462</strain>
    </source>
</reference>
<dbReference type="RefSeq" id="WP_182958281.1">
    <property type="nucleotide sequence ID" value="NZ_WNXC01000004.1"/>
</dbReference>
<organism evidence="3 4">
    <name type="scientific">Pedobacter gandavensis</name>
    <dbReference type="NCBI Taxonomy" id="2679963"/>
    <lineage>
        <taxon>Bacteria</taxon>
        <taxon>Pseudomonadati</taxon>
        <taxon>Bacteroidota</taxon>
        <taxon>Sphingobacteriia</taxon>
        <taxon>Sphingobacteriales</taxon>
        <taxon>Sphingobacteriaceae</taxon>
        <taxon>Pedobacter</taxon>
    </lineage>
</organism>
<evidence type="ECO:0000313" key="4">
    <source>
        <dbReference type="Proteomes" id="UP000636110"/>
    </source>
</evidence>
<evidence type="ECO:0000313" key="3">
    <source>
        <dbReference type="EMBL" id="MBB2149971.1"/>
    </source>
</evidence>
<dbReference type="Proteomes" id="UP000636110">
    <property type="component" value="Unassembled WGS sequence"/>
</dbReference>
<proteinExistence type="predicted"/>
<evidence type="ECO:0000256" key="1">
    <source>
        <dbReference type="SAM" id="SignalP"/>
    </source>
</evidence>
<protein>
    <submittedName>
        <fullName evidence="3">DUF4476 domain-containing protein</fullName>
    </submittedName>
</protein>
<feature type="chain" id="PRO_5045832285" evidence="1">
    <location>
        <begin position="20"/>
        <end position="234"/>
    </location>
</feature>
<dbReference type="EMBL" id="WNXC01000004">
    <property type="protein sequence ID" value="MBB2149971.1"/>
    <property type="molecule type" value="Genomic_DNA"/>
</dbReference>
<dbReference type="Pfam" id="PF14771">
    <property type="entry name" value="DUF4476"/>
    <property type="match status" value="1"/>
</dbReference>
<feature type="domain" description="DUF4476" evidence="2">
    <location>
        <begin position="139"/>
        <end position="223"/>
    </location>
</feature>
<feature type="signal peptide" evidence="1">
    <location>
        <begin position="1"/>
        <end position="19"/>
    </location>
</feature>
<accession>A0ABR6EYD1</accession>
<evidence type="ECO:0000259" key="2">
    <source>
        <dbReference type="Pfam" id="PF14771"/>
    </source>
</evidence>
<sequence>MKKLFFLFIILLQGTVSFAQNTRGTAELFIEIPDRGNYVVYLDDEFAGSSKGRFRFYEVRNSSPTVVVMKDNAEVFRRRINLPINARFLARYSTRAGWRNISTLNLYDRGQYALDNWDRAIFNDRPGSGQGPTKNFNEVMTPDEFKQLLSMVNRETWADEQLKLIKIALKNSMMTTDQVYELVRVLKLGGDQLELAKYAYPFIADKKNAMKIANVFRFSLDKPTFFDFIAKQNN</sequence>
<name>A0ABR6EYD1_9SPHI</name>
<dbReference type="InterPro" id="IPR028011">
    <property type="entry name" value="DUF4476"/>
</dbReference>
<keyword evidence="1" id="KW-0732">Signal</keyword>
<keyword evidence="4" id="KW-1185">Reference proteome</keyword>
<gene>
    <name evidence="3" type="ORF">GM920_13800</name>
</gene>